<keyword evidence="1" id="KW-1133">Transmembrane helix</keyword>
<name>A0A0G0PMU3_9BACT</name>
<gene>
    <name evidence="3" type="ORF">UT15_C0009G0022</name>
</gene>
<dbReference type="AlphaFoldDB" id="A0A0G0PMU3"/>
<keyword evidence="1" id="KW-0472">Membrane</keyword>
<proteinExistence type="predicted"/>
<keyword evidence="1" id="KW-0812">Transmembrane</keyword>
<dbReference type="EMBL" id="LBVS01000009">
    <property type="protein sequence ID" value="KKQ90591.1"/>
    <property type="molecule type" value="Genomic_DNA"/>
</dbReference>
<evidence type="ECO:0000313" key="3">
    <source>
        <dbReference type="EMBL" id="KKQ90591.1"/>
    </source>
</evidence>
<accession>A0A0G0PMU3</accession>
<evidence type="ECO:0000313" key="4">
    <source>
        <dbReference type="Proteomes" id="UP000033862"/>
    </source>
</evidence>
<dbReference type="STRING" id="1618332.UT15_C0009G0022"/>
<evidence type="ECO:0000256" key="1">
    <source>
        <dbReference type="SAM" id="Phobius"/>
    </source>
</evidence>
<organism evidence="3 4">
    <name type="scientific">Berkelbacteria bacterium GW2011_GWA1_39_10</name>
    <dbReference type="NCBI Taxonomy" id="1618332"/>
    <lineage>
        <taxon>Bacteria</taxon>
        <taxon>Candidatus Berkelbacteria</taxon>
    </lineage>
</organism>
<evidence type="ECO:0000259" key="2">
    <source>
        <dbReference type="Pfam" id="PF13313"/>
    </source>
</evidence>
<sequence length="677" mass="73984">MKKGQLLVETIIGVGVIGILLSAIIPLFLVGVKGTSETGKSDVAKMLTQETVEAAKQLKEENWNNIYRVNKAVPYHIEKNVDSWQIIENSETVNLNNISFNRRIVIDNVSRTIVNGAGEIEETYNALRDDPSTQKITVTVAWPGSTGISSIDYFSRWANSRFLQTDWSGGSGAITWQDPPANKFYSTTTNFVPSGDIDSVTVPGSLRLGQIPGGGAVPYGNEFVSNSVTTIYRLNNPAYRLAMRFTAQKSGSVNQLRFYIHAVSRGNQVYYRYGLQADNPLNPGNPSGTYISSATANFSATGWQTVNLPSPAAVTAGGIYYFVVQYDSGSPPAGNRYIDIRSTSPVAGIVPQNDQPDPAANTLRYNGVSWQIRNSQPLYVLGFNDGTFEGNPYDNRATRSIYGNNFEGETFSLPMNKTVSGVGLYMALSSNQEPNDSLYVTLQDITAGTTLINNETFLATPTGIGTTFAWRTHNFNSAVNLTAGSQYRLYFSSPGSSSNRNYLMLNVSNPNSAPYNDINWLGANAFTTRSANGGLNFTDSPFIDLSYYLLVSGSLYALNGEIISSSLDSGNSQGGGFHYMVVNLNEALNANTKVYVQLAANNDNITWNYQGPAGTGGPLDWYELATGETTHSWNIRTGLYDASTVQPSRYLRYKIRLVTTDQTITPKVDLIKINWSK</sequence>
<protein>
    <recommendedName>
        <fullName evidence="2">DUF4082 domain-containing protein</fullName>
    </recommendedName>
</protein>
<dbReference type="Pfam" id="PF13313">
    <property type="entry name" value="DUF4082"/>
    <property type="match status" value="1"/>
</dbReference>
<comment type="caution">
    <text evidence="3">The sequence shown here is derived from an EMBL/GenBank/DDBJ whole genome shotgun (WGS) entry which is preliminary data.</text>
</comment>
<feature type="transmembrane region" description="Helical" evidence="1">
    <location>
        <begin position="7"/>
        <end position="29"/>
    </location>
</feature>
<dbReference type="InterPro" id="IPR025141">
    <property type="entry name" value="DUF4082"/>
</dbReference>
<dbReference type="Proteomes" id="UP000033862">
    <property type="component" value="Unassembled WGS sequence"/>
</dbReference>
<reference evidence="3 4" key="1">
    <citation type="journal article" date="2015" name="Nature">
        <title>rRNA introns, odd ribosomes, and small enigmatic genomes across a large radiation of phyla.</title>
        <authorList>
            <person name="Brown C.T."/>
            <person name="Hug L.A."/>
            <person name="Thomas B.C."/>
            <person name="Sharon I."/>
            <person name="Castelle C.J."/>
            <person name="Singh A."/>
            <person name="Wilkins M.J."/>
            <person name="Williams K.H."/>
            <person name="Banfield J.F."/>
        </authorList>
    </citation>
    <scope>NUCLEOTIDE SEQUENCE [LARGE SCALE GENOMIC DNA]</scope>
</reference>
<feature type="domain" description="DUF4082" evidence="2">
    <location>
        <begin position="238"/>
        <end position="338"/>
    </location>
</feature>